<evidence type="ECO:0000256" key="1">
    <source>
        <dbReference type="ARBA" id="ARBA00004141"/>
    </source>
</evidence>
<dbReference type="InterPro" id="IPR003439">
    <property type="entry name" value="ABC_transporter-like_ATP-bd"/>
</dbReference>
<evidence type="ECO:0000256" key="5">
    <source>
        <dbReference type="ARBA" id="ARBA00022737"/>
    </source>
</evidence>
<gene>
    <name evidence="12" type="ORF">TDIB3V08_LOCUS7338</name>
</gene>
<accession>A0A7R8VQ75</accession>
<name>A0A7R8VQ75_TIMDO</name>
<keyword evidence="3" id="KW-0813">Transport</keyword>
<evidence type="ECO:0000256" key="10">
    <source>
        <dbReference type="SAM" id="Phobius"/>
    </source>
</evidence>
<keyword evidence="4 10" id="KW-0812">Transmembrane</keyword>
<evidence type="ECO:0000313" key="12">
    <source>
        <dbReference type="EMBL" id="CAD7201135.1"/>
    </source>
</evidence>
<feature type="domain" description="ABC transporter" evidence="11">
    <location>
        <begin position="498"/>
        <end position="680"/>
    </location>
</feature>
<keyword evidence="7" id="KW-0067">ATP-binding</keyword>
<feature type="transmembrane region" description="Helical" evidence="10">
    <location>
        <begin position="424"/>
        <end position="442"/>
    </location>
</feature>
<dbReference type="InterPro" id="IPR003593">
    <property type="entry name" value="AAA+_ATPase"/>
</dbReference>
<proteinExistence type="inferred from homology"/>
<feature type="transmembrane region" description="Helical" evidence="10">
    <location>
        <begin position="26"/>
        <end position="46"/>
    </location>
</feature>
<dbReference type="AlphaFoldDB" id="A0A7R8VQ75"/>
<dbReference type="SUPFAM" id="SSF52540">
    <property type="entry name" value="P-loop containing nucleoside triphosphate hydrolases"/>
    <property type="match status" value="1"/>
</dbReference>
<evidence type="ECO:0000256" key="8">
    <source>
        <dbReference type="ARBA" id="ARBA00022989"/>
    </source>
</evidence>
<dbReference type="Gene3D" id="3.40.50.300">
    <property type="entry name" value="P-loop containing nucleotide triphosphate hydrolases"/>
    <property type="match status" value="1"/>
</dbReference>
<evidence type="ECO:0000256" key="9">
    <source>
        <dbReference type="ARBA" id="ARBA00023136"/>
    </source>
</evidence>
<dbReference type="InterPro" id="IPR013525">
    <property type="entry name" value="ABC2_TM"/>
</dbReference>
<evidence type="ECO:0000256" key="6">
    <source>
        <dbReference type="ARBA" id="ARBA00022741"/>
    </source>
</evidence>
<dbReference type="GO" id="GO:0005524">
    <property type="term" value="F:ATP binding"/>
    <property type="evidence" value="ECO:0007669"/>
    <property type="project" value="UniProtKB-KW"/>
</dbReference>
<feature type="transmembrane region" description="Helical" evidence="10">
    <location>
        <begin position="315"/>
        <end position="336"/>
    </location>
</feature>
<dbReference type="PANTHER" id="PTHR19229:SF36">
    <property type="entry name" value="ATP-BINDING CASSETTE SUB-FAMILY A MEMBER 2"/>
    <property type="match status" value="1"/>
</dbReference>
<comment type="subcellular location">
    <subcellularLocation>
        <location evidence="1">Membrane</location>
        <topology evidence="1">Multi-pass membrane protein</topology>
    </subcellularLocation>
</comment>
<sequence length="680" mass="77520">MKMSNFSKKFLLVFWKNIVIRKSNPILTILEIIIPTFFFLALSVSYDRSVHVPAPHTDIRHHSVRSEEDLFLQFRRKAKHMNVFYAPENSFTSSVMGRVEAELGVKGFIPVDSERKLVERFTTLSLNSSFENVVYGVVFENSQTKNLKYKIRSSVGPWHTDSASWTLEEKENGRRKDYSVRYFKEGFIALQYALDKSYMEYISKIQPLPFDLKMQKFPSPKTIPKDNVVPPEALSAFTVICLVLLCPYIIKRIVQEKESGIKELMKMMGLKNWMLWFGWFINAIFVNSISVTSIVLVLTVPFMNQTHMIFQMDVTLLWVFLMMYCISSVVFCMAFSTFFSNPNIAMSCGIICWILSYVLPMKQFYDTKSLSIKLITSLHPNMALHWGFQVIQTYEAKGVGLSWGSINEAAKNIDNDNPIRMSDILAVMVFDVFIYGIVMWYVDAVLPGKYGLAKPWYFCFMVSYWKRGPSEPETIQTSADSKVVNNFECPNADLCVGIKLKDIHKVYYSPRGKINVAVENVTFDIYQGQITALLGHNGAGKTTTMSILTGMIPPTSGSVIINGFNIMHDLETVRQSLSMCPQHNLLFADLTVMEHLIFFGRLKGMDKDEAKTEAEILITKLKFDHKRNKLPGQLSGGTRRKLSLAIALIGKTKVVILDEPTSGMDPEARREVWDLVLVSC</sequence>
<comment type="similarity">
    <text evidence="2">Belongs to the ABC transporter superfamily. ABCA family.</text>
</comment>
<evidence type="ECO:0000256" key="4">
    <source>
        <dbReference type="ARBA" id="ARBA00022692"/>
    </source>
</evidence>
<reference evidence="12" key="1">
    <citation type="submission" date="2020-11" db="EMBL/GenBank/DDBJ databases">
        <authorList>
            <person name="Tran Van P."/>
        </authorList>
    </citation>
    <scope>NUCLEOTIDE SEQUENCE</scope>
</reference>
<dbReference type="GO" id="GO:0005319">
    <property type="term" value="F:lipid transporter activity"/>
    <property type="evidence" value="ECO:0007669"/>
    <property type="project" value="TreeGrafter"/>
</dbReference>
<keyword evidence="6" id="KW-0547">Nucleotide-binding</keyword>
<dbReference type="SMART" id="SM00382">
    <property type="entry name" value="AAA"/>
    <property type="match status" value="1"/>
</dbReference>
<dbReference type="PROSITE" id="PS50893">
    <property type="entry name" value="ABC_TRANSPORTER_2"/>
    <property type="match status" value="1"/>
</dbReference>
<dbReference type="EMBL" id="OA568072">
    <property type="protein sequence ID" value="CAD7201135.1"/>
    <property type="molecule type" value="Genomic_DNA"/>
</dbReference>
<evidence type="ECO:0000256" key="7">
    <source>
        <dbReference type="ARBA" id="ARBA00022840"/>
    </source>
</evidence>
<dbReference type="Pfam" id="PF00005">
    <property type="entry name" value="ABC_tran"/>
    <property type="match status" value="1"/>
</dbReference>
<protein>
    <recommendedName>
        <fullName evidence="11">ABC transporter domain-containing protein</fullName>
    </recommendedName>
</protein>
<keyword evidence="9 10" id="KW-0472">Membrane</keyword>
<organism evidence="12">
    <name type="scientific">Timema douglasi</name>
    <name type="common">Walking stick</name>
    <dbReference type="NCBI Taxonomy" id="61478"/>
    <lineage>
        <taxon>Eukaryota</taxon>
        <taxon>Metazoa</taxon>
        <taxon>Ecdysozoa</taxon>
        <taxon>Arthropoda</taxon>
        <taxon>Hexapoda</taxon>
        <taxon>Insecta</taxon>
        <taxon>Pterygota</taxon>
        <taxon>Neoptera</taxon>
        <taxon>Polyneoptera</taxon>
        <taxon>Phasmatodea</taxon>
        <taxon>Timematodea</taxon>
        <taxon>Timematoidea</taxon>
        <taxon>Timematidae</taxon>
        <taxon>Timema</taxon>
    </lineage>
</organism>
<feature type="transmembrane region" description="Helical" evidence="10">
    <location>
        <begin position="343"/>
        <end position="360"/>
    </location>
</feature>
<keyword evidence="5" id="KW-0677">Repeat</keyword>
<dbReference type="InterPro" id="IPR027417">
    <property type="entry name" value="P-loop_NTPase"/>
</dbReference>
<evidence type="ECO:0000259" key="11">
    <source>
        <dbReference type="PROSITE" id="PS50893"/>
    </source>
</evidence>
<dbReference type="GO" id="GO:0016020">
    <property type="term" value="C:membrane"/>
    <property type="evidence" value="ECO:0007669"/>
    <property type="project" value="UniProtKB-SubCell"/>
</dbReference>
<keyword evidence="8 10" id="KW-1133">Transmembrane helix</keyword>
<feature type="transmembrane region" description="Helical" evidence="10">
    <location>
        <begin position="275"/>
        <end position="303"/>
    </location>
</feature>
<evidence type="ECO:0000256" key="2">
    <source>
        <dbReference type="ARBA" id="ARBA00008869"/>
    </source>
</evidence>
<dbReference type="InterPro" id="IPR026082">
    <property type="entry name" value="ABCA"/>
</dbReference>
<dbReference type="CDD" id="cd03263">
    <property type="entry name" value="ABC_subfamily_A"/>
    <property type="match status" value="1"/>
</dbReference>
<evidence type="ECO:0000256" key="3">
    <source>
        <dbReference type="ARBA" id="ARBA00022448"/>
    </source>
</evidence>
<dbReference type="GO" id="GO:0016887">
    <property type="term" value="F:ATP hydrolysis activity"/>
    <property type="evidence" value="ECO:0007669"/>
    <property type="project" value="InterPro"/>
</dbReference>
<dbReference type="PANTHER" id="PTHR19229">
    <property type="entry name" value="ATP-BINDING CASSETTE TRANSPORTER SUBFAMILY A ABCA"/>
    <property type="match status" value="1"/>
</dbReference>
<dbReference type="GO" id="GO:0140359">
    <property type="term" value="F:ABC-type transporter activity"/>
    <property type="evidence" value="ECO:0007669"/>
    <property type="project" value="InterPro"/>
</dbReference>
<dbReference type="Pfam" id="PF12698">
    <property type="entry name" value="ABC2_membrane_3"/>
    <property type="match status" value="1"/>
</dbReference>